<dbReference type="PANTHER" id="PTHR11384">
    <property type="entry name" value="ATP-BINDING CASSETTE, SUB-FAMILY D MEMBER"/>
    <property type="match status" value="1"/>
</dbReference>
<feature type="transmembrane region" description="Helical" evidence="6">
    <location>
        <begin position="303"/>
        <end position="325"/>
    </location>
</feature>
<comment type="caution">
    <text evidence="8">The sequence shown here is derived from an EMBL/GenBank/DDBJ whole genome shotgun (WGS) entry which is preliminary data.</text>
</comment>
<dbReference type="GO" id="GO:0005524">
    <property type="term" value="F:ATP binding"/>
    <property type="evidence" value="ECO:0007669"/>
    <property type="project" value="InterPro"/>
</dbReference>
<keyword evidence="4 6" id="KW-0472">Membrane</keyword>
<keyword evidence="2 6" id="KW-0812">Transmembrane</keyword>
<protein>
    <submittedName>
        <fullName evidence="8">ABC transporter D family member 2, chloroplastic</fullName>
    </submittedName>
</protein>
<evidence type="ECO:0000256" key="2">
    <source>
        <dbReference type="ARBA" id="ARBA00022692"/>
    </source>
</evidence>
<gene>
    <name evidence="8" type="primary">ABCC2_12</name>
    <name evidence="8" type="ORF">CK203_028264</name>
</gene>
<keyword evidence="3 6" id="KW-1133">Transmembrane helix</keyword>
<dbReference type="Gene3D" id="1.20.1560.10">
    <property type="entry name" value="ABC transporter type 1, transmembrane domain"/>
    <property type="match status" value="1"/>
</dbReference>
<evidence type="ECO:0000259" key="7">
    <source>
        <dbReference type="PROSITE" id="PS50929"/>
    </source>
</evidence>
<dbReference type="PANTHER" id="PTHR11384:SF59">
    <property type="entry name" value="LYSOSOMAL COBALAMIN TRANSPORTER ABCD4"/>
    <property type="match status" value="1"/>
</dbReference>
<evidence type="ECO:0000313" key="9">
    <source>
        <dbReference type="Proteomes" id="UP000288805"/>
    </source>
</evidence>
<evidence type="ECO:0000256" key="3">
    <source>
        <dbReference type="ARBA" id="ARBA00022989"/>
    </source>
</evidence>
<dbReference type="InterPro" id="IPR050835">
    <property type="entry name" value="ABC_transporter_sub-D"/>
</dbReference>
<sequence>MIRTQAVGVGKIPHPLSSHHSVSLSHFTKPLRFAFSHSFPAVAMSPVPRKRRRRSSKNPSTFLSSSLSLDDNFNITSSSAAVTASSPSSPPPQPEKEEEDDVKRKAPDIPTLFRRFWKVAAPYWWSDDKVQARLQLAAVFALTLGTTGISVGFNFLGRDFYNALANKDQEQFTKQLLYYLGAFAGGIPVSIYCCTFLDPEQMMLVSFRQSLDSGNNQEKTILKGCTRCKRIEMRKGDESQNHFFVLRDYAREILALRWRSWMTSYYMERYLKNWTFYKIQSQSIIDNPDQRIVDDLSSFTGTALSFSLAFFNAAVDLISFSNILYGIYPPLFVVLLVYSIGGTAISVFLGRGLVNLNFLQEKKEADFRYGLVRIRENAESIAFYSGEESEMQLLIQRFRSAFENLTFPIWYPFDESIHNGPEIGVELQIGSRGGKMKEIAFRGVGALVSLHIKLTYQDLQTSSYALGGEGLILPPRCNLFRGILIPNNGSEVAFPLDPQVLQYVGMEEGMEMATWCFLVDMEDTWCHASRELLCLCDTMLSRWIGISCIAPCLSEPPTCFKLDTWHAENVMLLDTFSGSNVTRLLSQHTFISLYDPSDFKFSILQQLLISSRNLEFFTSGYRYLIQILPAAVVAPMYFSGKIEFGVINQSVSAFNHILGDFSLIVYQFQAISAFSAVIDRLGIWFFLYLLHVLFEFNQINLKGDWLVP</sequence>
<keyword evidence="1" id="KW-0813">Transport</keyword>
<feature type="region of interest" description="Disordered" evidence="5">
    <location>
        <begin position="80"/>
        <end position="104"/>
    </location>
</feature>
<feature type="transmembrane region" description="Helical" evidence="6">
    <location>
        <begin position="176"/>
        <end position="197"/>
    </location>
</feature>
<evidence type="ECO:0000256" key="1">
    <source>
        <dbReference type="ARBA" id="ARBA00022448"/>
    </source>
</evidence>
<dbReference type="EMBL" id="QGNW01000126">
    <property type="protein sequence ID" value="RVW93911.1"/>
    <property type="molecule type" value="Genomic_DNA"/>
</dbReference>
<evidence type="ECO:0000256" key="4">
    <source>
        <dbReference type="ARBA" id="ARBA00023136"/>
    </source>
</evidence>
<dbReference type="InterPro" id="IPR036640">
    <property type="entry name" value="ABC1_TM_sf"/>
</dbReference>
<name>A0A438IB29_VITVI</name>
<dbReference type="GO" id="GO:0016020">
    <property type="term" value="C:membrane"/>
    <property type="evidence" value="ECO:0007669"/>
    <property type="project" value="InterPro"/>
</dbReference>
<reference evidence="8 9" key="1">
    <citation type="journal article" date="2018" name="PLoS Genet.">
        <title>Population sequencing reveals clonal diversity and ancestral inbreeding in the grapevine cultivar Chardonnay.</title>
        <authorList>
            <person name="Roach M.J."/>
            <person name="Johnson D.L."/>
            <person name="Bohlmann J."/>
            <person name="van Vuuren H.J."/>
            <person name="Jones S.J."/>
            <person name="Pretorius I.S."/>
            <person name="Schmidt S.A."/>
            <person name="Borneman A.R."/>
        </authorList>
    </citation>
    <scope>NUCLEOTIDE SEQUENCE [LARGE SCALE GENOMIC DNA]</scope>
    <source>
        <strain evidence="9">cv. Chardonnay</strain>
        <tissue evidence="8">Leaf</tissue>
    </source>
</reference>
<proteinExistence type="predicted"/>
<evidence type="ECO:0000256" key="5">
    <source>
        <dbReference type="SAM" id="MobiDB-lite"/>
    </source>
</evidence>
<accession>A0A438IB29</accession>
<dbReference type="Proteomes" id="UP000288805">
    <property type="component" value="Unassembled WGS sequence"/>
</dbReference>
<dbReference type="AlphaFoldDB" id="A0A438IB29"/>
<dbReference type="GO" id="GO:0140359">
    <property type="term" value="F:ABC-type transporter activity"/>
    <property type="evidence" value="ECO:0007669"/>
    <property type="project" value="InterPro"/>
</dbReference>
<evidence type="ECO:0000313" key="8">
    <source>
        <dbReference type="EMBL" id="RVW93911.1"/>
    </source>
</evidence>
<dbReference type="InterPro" id="IPR011527">
    <property type="entry name" value="ABC1_TM_dom"/>
</dbReference>
<feature type="transmembrane region" description="Helical" evidence="6">
    <location>
        <begin position="136"/>
        <end position="156"/>
    </location>
</feature>
<evidence type="ECO:0000256" key="6">
    <source>
        <dbReference type="SAM" id="Phobius"/>
    </source>
</evidence>
<feature type="transmembrane region" description="Helical" evidence="6">
    <location>
        <begin position="331"/>
        <end position="354"/>
    </location>
</feature>
<dbReference type="Pfam" id="PF06472">
    <property type="entry name" value="ABC_membrane_2"/>
    <property type="match status" value="1"/>
</dbReference>
<dbReference type="SUPFAM" id="SSF90123">
    <property type="entry name" value="ABC transporter transmembrane region"/>
    <property type="match status" value="1"/>
</dbReference>
<feature type="domain" description="ABC transmembrane type-1" evidence="7">
    <location>
        <begin position="137"/>
        <end position="404"/>
    </location>
</feature>
<dbReference type="PROSITE" id="PS50929">
    <property type="entry name" value="ABC_TM1F"/>
    <property type="match status" value="1"/>
</dbReference>
<organism evidence="8 9">
    <name type="scientific">Vitis vinifera</name>
    <name type="common">Grape</name>
    <dbReference type="NCBI Taxonomy" id="29760"/>
    <lineage>
        <taxon>Eukaryota</taxon>
        <taxon>Viridiplantae</taxon>
        <taxon>Streptophyta</taxon>
        <taxon>Embryophyta</taxon>
        <taxon>Tracheophyta</taxon>
        <taxon>Spermatophyta</taxon>
        <taxon>Magnoliopsida</taxon>
        <taxon>eudicotyledons</taxon>
        <taxon>Gunneridae</taxon>
        <taxon>Pentapetalae</taxon>
        <taxon>rosids</taxon>
        <taxon>Vitales</taxon>
        <taxon>Vitaceae</taxon>
        <taxon>Viteae</taxon>
        <taxon>Vitis</taxon>
    </lineage>
</organism>